<comment type="similarity">
    <text evidence="1">Belongs to the cystatin family.</text>
</comment>
<dbReference type="InterPro" id="IPR001713">
    <property type="entry name" value="Prot_inh_stefin"/>
</dbReference>
<dbReference type="PANTHER" id="PTHR11414:SF21">
    <property type="entry name" value="CYSTATIN 14A, TANDEM DUPLICATE 1-RELATED"/>
    <property type="match status" value="1"/>
</dbReference>
<name>A0AAE1Z656_SCHME</name>
<evidence type="ECO:0000313" key="5">
    <source>
        <dbReference type="Proteomes" id="UP001292079"/>
    </source>
</evidence>
<reference evidence="4" key="2">
    <citation type="journal article" date="2023" name="Infect Dis Poverty">
        <title>Chromosome-scale genome of the human blood fluke Schistosoma mekongi and its implications for public health.</title>
        <authorList>
            <person name="Zhou M."/>
            <person name="Xu L."/>
            <person name="Xu D."/>
            <person name="Chen W."/>
            <person name="Khan J."/>
            <person name="Hu Y."/>
            <person name="Huang H."/>
            <person name="Wei H."/>
            <person name="Zhang Y."/>
            <person name="Chusongsang P."/>
            <person name="Tanasarnprasert K."/>
            <person name="Hu X."/>
            <person name="Limpanont Y."/>
            <person name="Lv Z."/>
        </authorList>
    </citation>
    <scope>NUCLEOTIDE SEQUENCE</scope>
    <source>
        <strain evidence="4">LV_2022a</strain>
    </source>
</reference>
<dbReference type="GO" id="GO:0005829">
    <property type="term" value="C:cytosol"/>
    <property type="evidence" value="ECO:0007669"/>
    <property type="project" value="TreeGrafter"/>
</dbReference>
<dbReference type="AlphaFoldDB" id="A0AAE1Z656"/>
<organism evidence="4 5">
    <name type="scientific">Schistosoma mekongi</name>
    <name type="common">Parasitic worm</name>
    <dbReference type="NCBI Taxonomy" id="38744"/>
    <lineage>
        <taxon>Eukaryota</taxon>
        <taxon>Metazoa</taxon>
        <taxon>Spiralia</taxon>
        <taxon>Lophotrochozoa</taxon>
        <taxon>Platyhelminthes</taxon>
        <taxon>Trematoda</taxon>
        <taxon>Digenea</taxon>
        <taxon>Strigeidida</taxon>
        <taxon>Schistosomatoidea</taxon>
        <taxon>Schistosomatidae</taxon>
        <taxon>Schistosoma</taxon>
    </lineage>
</organism>
<keyword evidence="5" id="KW-1185">Reference proteome</keyword>
<sequence length="113" mass="12688">MPLCCGGTGAPREPSAEEKQKLKTLLENNLEAHIGRKPSLCDIVQLSSQVVAGTNYFVKVIFACSFTDLMQVHVDDDEYVHARIFEPLPCHGKELQLHSVLKDKKKNDALEYF</sequence>
<evidence type="ECO:0000313" key="4">
    <source>
        <dbReference type="EMBL" id="KAK4468002.1"/>
    </source>
</evidence>
<protein>
    <recommendedName>
        <fullName evidence="6">Cystatin domain-containing protein</fullName>
    </recommendedName>
</protein>
<proteinExistence type="inferred from homology"/>
<gene>
    <name evidence="4" type="ORF">MN116_008182</name>
</gene>
<dbReference type="EMBL" id="JALJAT010000007">
    <property type="protein sequence ID" value="KAK4468002.1"/>
    <property type="molecule type" value="Genomic_DNA"/>
</dbReference>
<dbReference type="InterPro" id="IPR046350">
    <property type="entry name" value="Cystatin_sf"/>
</dbReference>
<dbReference type="Proteomes" id="UP001292079">
    <property type="component" value="Unassembled WGS sequence"/>
</dbReference>
<dbReference type="SUPFAM" id="SSF54403">
    <property type="entry name" value="Cystatin/monellin"/>
    <property type="match status" value="1"/>
</dbReference>
<accession>A0AAE1Z656</accession>
<dbReference type="GO" id="GO:0004869">
    <property type="term" value="F:cysteine-type endopeptidase inhibitor activity"/>
    <property type="evidence" value="ECO:0007669"/>
    <property type="project" value="UniProtKB-KW"/>
</dbReference>
<evidence type="ECO:0000256" key="1">
    <source>
        <dbReference type="ARBA" id="ARBA00009403"/>
    </source>
</evidence>
<comment type="caution">
    <text evidence="4">The sequence shown here is derived from an EMBL/GenBank/DDBJ whole genome shotgun (WGS) entry which is preliminary data.</text>
</comment>
<keyword evidence="2" id="KW-0646">Protease inhibitor</keyword>
<reference evidence="4" key="1">
    <citation type="submission" date="2022-04" db="EMBL/GenBank/DDBJ databases">
        <authorList>
            <person name="Xu L."/>
            <person name="Lv Z."/>
        </authorList>
    </citation>
    <scope>NUCLEOTIDE SEQUENCE</scope>
    <source>
        <strain evidence="4">LV_2022a</strain>
    </source>
</reference>
<evidence type="ECO:0008006" key="6">
    <source>
        <dbReference type="Google" id="ProtNLM"/>
    </source>
</evidence>
<evidence type="ECO:0000256" key="2">
    <source>
        <dbReference type="ARBA" id="ARBA00022690"/>
    </source>
</evidence>
<dbReference type="Gene3D" id="3.10.450.10">
    <property type="match status" value="1"/>
</dbReference>
<dbReference type="PANTHER" id="PTHR11414">
    <property type="entry name" value="CYSTATIN FAMILY MEMBER"/>
    <property type="match status" value="1"/>
</dbReference>
<evidence type="ECO:0000256" key="3">
    <source>
        <dbReference type="ARBA" id="ARBA00022704"/>
    </source>
</evidence>
<keyword evidence="3" id="KW-0789">Thiol protease inhibitor</keyword>